<dbReference type="Pfam" id="PF03466">
    <property type="entry name" value="LysR_substrate"/>
    <property type="match status" value="1"/>
</dbReference>
<dbReference type="SUPFAM" id="SSF46785">
    <property type="entry name" value="Winged helix' DNA-binding domain"/>
    <property type="match status" value="1"/>
</dbReference>
<sequence>MTKDLNLLRLILVLNETRQTVTAAKALNVSQPTISVMLRKLREQFDDELFVRDKARLEPTPKCLKLIESLPSLLEQIDDLYVPDKEWSLSDLKGELQIMLPTPLLVPIGVPLMKTLTKAAPHVTFQCSPWLDNGVQTLETNRTSWGVSYLPMEVNKTLAERPVGFDKFMLVLRKDHPLQGNALEDVMKYPLCINMIPGYIQPSKSEMLIKKYDLDKHIALRSNNMNLMLEIVKDSDFIYITSNKCRSHVGEEYRCVELPSELSKDTYRRELALFTHQANRNNPFTDWLQSEITTLIQP</sequence>
<dbReference type="RefSeq" id="WP_032550609.1">
    <property type="nucleotide sequence ID" value="NZ_JBEEAX010000004.1"/>
</dbReference>
<accession>A0A066UP63</accession>
<dbReference type="PROSITE" id="PS50931">
    <property type="entry name" value="HTH_LYSR"/>
    <property type="match status" value="1"/>
</dbReference>
<dbReference type="InterPro" id="IPR050389">
    <property type="entry name" value="LysR-type_TF"/>
</dbReference>
<comment type="caution">
    <text evidence="6">The sequence shown here is derived from an EMBL/GenBank/DDBJ whole genome shotgun (WGS) entry which is preliminary data.</text>
</comment>
<dbReference type="InterPro" id="IPR036390">
    <property type="entry name" value="WH_DNA-bd_sf"/>
</dbReference>
<dbReference type="OrthoDB" id="5918237at2"/>
<name>A0A066UP63_9VIBR</name>
<dbReference type="PRINTS" id="PR00039">
    <property type="entry name" value="HTHLYSR"/>
</dbReference>
<evidence type="ECO:0000259" key="5">
    <source>
        <dbReference type="PROSITE" id="PS50931"/>
    </source>
</evidence>
<evidence type="ECO:0000256" key="1">
    <source>
        <dbReference type="ARBA" id="ARBA00009437"/>
    </source>
</evidence>
<evidence type="ECO:0000313" key="6">
    <source>
        <dbReference type="EMBL" id="KDN29191.1"/>
    </source>
</evidence>
<protein>
    <submittedName>
        <fullName evidence="6">Transcriptional regulator</fullName>
    </submittedName>
</protein>
<keyword evidence="4" id="KW-0804">Transcription</keyword>
<dbReference type="Proteomes" id="UP000027219">
    <property type="component" value="Unassembled WGS sequence"/>
</dbReference>
<feature type="domain" description="HTH lysR-type" evidence="5">
    <location>
        <begin position="1"/>
        <end position="60"/>
    </location>
</feature>
<evidence type="ECO:0000256" key="4">
    <source>
        <dbReference type="ARBA" id="ARBA00023163"/>
    </source>
</evidence>
<dbReference type="Gene3D" id="1.10.10.10">
    <property type="entry name" value="Winged helix-like DNA-binding domain superfamily/Winged helix DNA-binding domain"/>
    <property type="match status" value="1"/>
</dbReference>
<evidence type="ECO:0000256" key="3">
    <source>
        <dbReference type="ARBA" id="ARBA00023125"/>
    </source>
</evidence>
<evidence type="ECO:0000313" key="7">
    <source>
        <dbReference type="Proteomes" id="UP000027219"/>
    </source>
</evidence>
<dbReference type="InterPro" id="IPR000847">
    <property type="entry name" value="LysR_HTH_N"/>
</dbReference>
<dbReference type="GO" id="GO:0003677">
    <property type="term" value="F:DNA binding"/>
    <property type="evidence" value="ECO:0007669"/>
    <property type="project" value="UniProtKB-KW"/>
</dbReference>
<dbReference type="STRING" id="212667.VFDL14_18275"/>
<dbReference type="PANTHER" id="PTHR30118:SF7">
    <property type="entry name" value="TRANSCRIPTIONAL REGULATOR LYSR FAMILY"/>
    <property type="match status" value="1"/>
</dbReference>
<comment type="similarity">
    <text evidence="1">Belongs to the LysR transcriptional regulatory family.</text>
</comment>
<proteinExistence type="inferred from homology"/>
<dbReference type="SUPFAM" id="SSF53850">
    <property type="entry name" value="Periplasmic binding protein-like II"/>
    <property type="match status" value="1"/>
</dbReference>
<dbReference type="EMBL" id="JFFR01000012">
    <property type="protein sequence ID" value="KDN29191.1"/>
    <property type="molecule type" value="Genomic_DNA"/>
</dbReference>
<keyword evidence="7" id="KW-1185">Reference proteome</keyword>
<dbReference type="Pfam" id="PF00126">
    <property type="entry name" value="HTH_1"/>
    <property type="match status" value="1"/>
</dbReference>
<gene>
    <name evidence="6" type="ORF">VFDL14_18275</name>
</gene>
<dbReference type="InterPro" id="IPR036388">
    <property type="entry name" value="WH-like_DNA-bd_sf"/>
</dbReference>
<organism evidence="6 7">
    <name type="scientific">Vibrio fortis</name>
    <dbReference type="NCBI Taxonomy" id="212667"/>
    <lineage>
        <taxon>Bacteria</taxon>
        <taxon>Pseudomonadati</taxon>
        <taxon>Pseudomonadota</taxon>
        <taxon>Gammaproteobacteria</taxon>
        <taxon>Vibrionales</taxon>
        <taxon>Vibrionaceae</taxon>
        <taxon>Vibrio</taxon>
    </lineage>
</organism>
<keyword evidence="2" id="KW-0805">Transcription regulation</keyword>
<dbReference type="Gene3D" id="3.40.190.10">
    <property type="entry name" value="Periplasmic binding protein-like II"/>
    <property type="match status" value="2"/>
</dbReference>
<dbReference type="GO" id="GO:0003700">
    <property type="term" value="F:DNA-binding transcription factor activity"/>
    <property type="evidence" value="ECO:0007669"/>
    <property type="project" value="InterPro"/>
</dbReference>
<reference evidence="6 7" key="1">
    <citation type="submission" date="2014-02" db="EMBL/GenBank/DDBJ databases">
        <title>Vibrio fortis Dalian14 Genome Sequencing.</title>
        <authorList>
            <person name="Wang Y."/>
            <person name="Song L."/>
            <person name="Liu G."/>
            <person name="Ding J."/>
        </authorList>
    </citation>
    <scope>NUCLEOTIDE SEQUENCE [LARGE SCALE GENOMIC DNA]</scope>
    <source>
        <strain evidence="6 7">Dalian14</strain>
    </source>
</reference>
<evidence type="ECO:0000256" key="2">
    <source>
        <dbReference type="ARBA" id="ARBA00023015"/>
    </source>
</evidence>
<dbReference type="AlphaFoldDB" id="A0A066UP63"/>
<dbReference type="PANTHER" id="PTHR30118">
    <property type="entry name" value="HTH-TYPE TRANSCRIPTIONAL REGULATOR LEUO-RELATED"/>
    <property type="match status" value="1"/>
</dbReference>
<keyword evidence="3" id="KW-0238">DNA-binding</keyword>
<dbReference type="InterPro" id="IPR005119">
    <property type="entry name" value="LysR_subst-bd"/>
</dbReference>